<dbReference type="AlphaFoldDB" id="A0A7X2ZAF3"/>
<keyword evidence="9" id="KW-1185">Reference proteome</keyword>
<gene>
    <name evidence="8" type="ORF">GNP93_07955</name>
</gene>
<dbReference type="Proteomes" id="UP000450917">
    <property type="component" value="Unassembled WGS sequence"/>
</dbReference>
<dbReference type="EMBL" id="WNZX01000005">
    <property type="protein sequence ID" value="MUG70613.1"/>
    <property type="molecule type" value="Genomic_DNA"/>
</dbReference>
<evidence type="ECO:0000256" key="1">
    <source>
        <dbReference type="ARBA" id="ARBA00022630"/>
    </source>
</evidence>
<dbReference type="Gene3D" id="2.40.110.10">
    <property type="entry name" value="Butyryl-CoA Dehydrogenase, subunit A, domain 2"/>
    <property type="match status" value="1"/>
</dbReference>
<dbReference type="InterPro" id="IPR004925">
    <property type="entry name" value="HpaB/PvcC/4-BUDH"/>
</dbReference>
<dbReference type="GO" id="GO:0016627">
    <property type="term" value="F:oxidoreductase activity, acting on the CH-CH group of donors"/>
    <property type="evidence" value="ECO:0007669"/>
    <property type="project" value="InterPro"/>
</dbReference>
<feature type="domain" description="HpaB/PvcC/4-BUDH C-terminal" evidence="6">
    <location>
        <begin position="283"/>
        <end position="484"/>
    </location>
</feature>
<comment type="caution">
    <text evidence="8">The sequence shown here is derived from an EMBL/GenBank/DDBJ whole genome shotgun (WGS) entry which is preliminary data.</text>
</comment>
<dbReference type="Gene3D" id="1.20.140.10">
    <property type="entry name" value="Butyryl-CoA Dehydrogenase, subunit A, domain 3"/>
    <property type="match status" value="1"/>
</dbReference>
<dbReference type="Gene3D" id="1.10.3140.10">
    <property type="entry name" value="4-hydroxybutyryl-coa dehydratase, domain 1"/>
    <property type="match status" value="1"/>
</dbReference>
<dbReference type="PIRSF" id="PIRSF500125">
    <property type="entry name" value="4_HPA_large"/>
    <property type="match status" value="1"/>
</dbReference>
<evidence type="ECO:0000256" key="3">
    <source>
        <dbReference type="ARBA" id="ARBA00023002"/>
    </source>
</evidence>
<feature type="domain" description="HpaB/PvcC/4-BUDH N-terminal" evidence="7">
    <location>
        <begin position="11"/>
        <end position="276"/>
    </location>
</feature>
<dbReference type="PANTHER" id="PTHR36117:SF3">
    <property type="entry name" value="4-HYDROXYPHENYLACETATE 3-MONOOXYGENASE-RELATED"/>
    <property type="match status" value="1"/>
</dbReference>
<protein>
    <submittedName>
        <fullName evidence="8">Pyoverdin chromophore biosynthetic protein pvcC</fullName>
    </submittedName>
</protein>
<dbReference type="InterPro" id="IPR009100">
    <property type="entry name" value="AcylCoA_DH/oxidase_NM_dom_sf"/>
</dbReference>
<dbReference type="InterPro" id="IPR036250">
    <property type="entry name" value="AcylCo_DH-like_C"/>
</dbReference>
<name>A0A7X2ZAF3_9BACL</name>
<dbReference type="FunFam" id="1.10.3140.10:FF:000001">
    <property type="entry name" value="4-hydroxyphenylacetate 3-monooxygenase oxygenase component"/>
    <property type="match status" value="1"/>
</dbReference>
<dbReference type="Pfam" id="PF03241">
    <property type="entry name" value="HpaB"/>
    <property type="match status" value="1"/>
</dbReference>
<dbReference type="SUPFAM" id="SSF47203">
    <property type="entry name" value="Acyl-CoA dehydrogenase C-terminal domain-like"/>
    <property type="match status" value="1"/>
</dbReference>
<evidence type="ECO:0000313" key="8">
    <source>
        <dbReference type="EMBL" id="MUG70613.1"/>
    </source>
</evidence>
<dbReference type="GO" id="GO:0004497">
    <property type="term" value="F:monooxygenase activity"/>
    <property type="evidence" value="ECO:0007669"/>
    <property type="project" value="UniProtKB-ARBA"/>
</dbReference>
<dbReference type="InterPro" id="IPR024677">
    <property type="entry name" value="HpaB/PvcC"/>
</dbReference>
<dbReference type="FunFam" id="2.40.110.10:FF:000026">
    <property type="entry name" value="4-hydroxyphenylacetate 3-monooxygenase oxygenase component"/>
    <property type="match status" value="1"/>
</dbReference>
<dbReference type="SUPFAM" id="SSF56645">
    <property type="entry name" value="Acyl-CoA dehydrogenase NM domain-like"/>
    <property type="match status" value="1"/>
</dbReference>
<dbReference type="InterPro" id="IPR024674">
    <property type="entry name" value="HpaB/PvcC/4-BUDH_N"/>
</dbReference>
<dbReference type="Pfam" id="PF11794">
    <property type="entry name" value="HpaB_N"/>
    <property type="match status" value="1"/>
</dbReference>
<organism evidence="8 9">
    <name type="scientific">Paenibacillus validus</name>
    <dbReference type="NCBI Taxonomy" id="44253"/>
    <lineage>
        <taxon>Bacteria</taxon>
        <taxon>Bacillati</taxon>
        <taxon>Bacillota</taxon>
        <taxon>Bacilli</taxon>
        <taxon>Bacillales</taxon>
        <taxon>Paenibacillaceae</taxon>
        <taxon>Paenibacillus</taxon>
    </lineage>
</organism>
<evidence type="ECO:0000259" key="7">
    <source>
        <dbReference type="Pfam" id="PF11794"/>
    </source>
</evidence>
<accession>A0A7X2ZAF3</accession>
<keyword evidence="3" id="KW-0560">Oxidoreductase</keyword>
<keyword evidence="1" id="KW-0285">Flavoprotein</keyword>
<evidence type="ECO:0000256" key="2">
    <source>
        <dbReference type="ARBA" id="ARBA00022827"/>
    </source>
</evidence>
<evidence type="ECO:0000256" key="5">
    <source>
        <dbReference type="PIRSR" id="PIRSR000331-2"/>
    </source>
</evidence>
<evidence type="ECO:0000256" key="4">
    <source>
        <dbReference type="ARBA" id="ARBA00061227"/>
    </source>
</evidence>
<dbReference type="PIRSF" id="PIRSF000331">
    <property type="entry name" value="HpaA_HpaB"/>
    <property type="match status" value="1"/>
</dbReference>
<comment type="similarity">
    <text evidence="4">Belongs to the FADH(2)-utilizing monooxygenase family.</text>
</comment>
<dbReference type="PANTHER" id="PTHR36117">
    <property type="entry name" value="4-HYDROXYPHENYLACETATE 3-MONOOXYGENASE-RELATED"/>
    <property type="match status" value="1"/>
</dbReference>
<dbReference type="InterPro" id="IPR024719">
    <property type="entry name" value="HpaB/PvcC/4-BUDH_C"/>
</dbReference>
<evidence type="ECO:0000313" key="9">
    <source>
        <dbReference type="Proteomes" id="UP000450917"/>
    </source>
</evidence>
<reference evidence="8 9" key="1">
    <citation type="submission" date="2019-11" db="EMBL/GenBank/DDBJ databases">
        <title>Draft genome sequences of five Paenibacillus species of dairy origin.</title>
        <authorList>
            <person name="Olajide A.M."/>
            <person name="Chen S."/>
            <person name="Lapointe G."/>
        </authorList>
    </citation>
    <scope>NUCLEOTIDE SEQUENCE [LARGE SCALE GENOMIC DNA]</scope>
    <source>
        <strain evidence="8 9">2CS3</strain>
    </source>
</reference>
<dbReference type="GO" id="GO:0016705">
    <property type="term" value="F:oxidoreductase activity, acting on paired donors, with incorporation or reduction of molecular oxygen"/>
    <property type="evidence" value="ECO:0007669"/>
    <property type="project" value="UniProtKB-ARBA"/>
</dbReference>
<dbReference type="RefSeq" id="WP_155614401.1">
    <property type="nucleotide sequence ID" value="NZ_WNZX01000005.1"/>
</dbReference>
<feature type="binding site" evidence="5">
    <location>
        <position position="192"/>
    </location>
    <ligand>
        <name>FAD</name>
        <dbReference type="ChEBI" id="CHEBI:57692"/>
    </ligand>
</feature>
<keyword evidence="2 5" id="KW-0274">FAD</keyword>
<dbReference type="InterPro" id="IPR046373">
    <property type="entry name" value="Acyl-CoA_Oxase/DH_mid-dom_sf"/>
</dbReference>
<sequence>MITNQSVLPLTGQEYLESLKDGREVWLDGERIKDVGAHPAFRNSARSVARLYDALHDPKYKDVLTTETDTGSGGYTHKFFRSSHSVDDLIGARDAIAEWSRLGYGYMGRSPDFKAAFLGGLGPDSEFYGPYKSNAVRWYREAQEKVWYFNHAFIHPPVDRHKPLHEAGDVFVHVEQETDAGLIVSGAKMVATGCMLTNYTFVAHYGPVPVQKEEYALAFIVEMGSPGVKLLCRPSYEMTAAVTGSPFDYPLSSRFDENDAVLIFDKVLIPWENVLVYRDMEKANSFLLHSGYSNRAGLHGSTRLAVKLDFVSGLLLKAIEMAGTNQFRGVQVQVGEVLAWRDMMWALSTAAVKDPTPGANGSLLPNMDATLAYRVFGGMAWTKVKDIVENVVAGGLIVQPSSTEDFKNPEIRPYLDKYFRGSNGYDAVSRNKLIKLLWDAMGSEFGGRHELYERNYTGNHENIRLEVLGMAMGTGEADKLKGFVDQCMSEYDLEGWTSDRWVNNDDMRQYSKG</sequence>
<evidence type="ECO:0000259" key="6">
    <source>
        <dbReference type="Pfam" id="PF03241"/>
    </source>
</evidence>
<proteinExistence type="inferred from homology"/>